<dbReference type="SUPFAM" id="SSF52540">
    <property type="entry name" value="P-loop containing nucleoside triphosphate hydrolases"/>
    <property type="match status" value="1"/>
</dbReference>
<accession>A0A382G2F3</accession>
<feature type="non-terminal residue" evidence="1">
    <location>
        <position position="1"/>
    </location>
</feature>
<protein>
    <recommendedName>
        <fullName evidence="2">DNA polymerase III subunit delta</fullName>
    </recommendedName>
</protein>
<dbReference type="InterPro" id="IPR027417">
    <property type="entry name" value="P-loop_NTPase"/>
</dbReference>
<dbReference type="AlphaFoldDB" id="A0A382G2F3"/>
<reference evidence="1" key="1">
    <citation type="submission" date="2018-05" db="EMBL/GenBank/DDBJ databases">
        <authorList>
            <person name="Lanie J.A."/>
            <person name="Ng W.-L."/>
            <person name="Kazmierczak K.M."/>
            <person name="Andrzejewski T.M."/>
            <person name="Davidsen T.M."/>
            <person name="Wayne K.J."/>
            <person name="Tettelin H."/>
            <person name="Glass J.I."/>
            <person name="Rusch D."/>
            <person name="Podicherti R."/>
            <person name="Tsui H.-C.T."/>
            <person name="Winkler M.E."/>
        </authorList>
    </citation>
    <scope>NUCLEOTIDE SEQUENCE</scope>
</reference>
<dbReference type="InterPro" id="IPR050238">
    <property type="entry name" value="DNA_Rep/Repair_Clamp_Loader"/>
</dbReference>
<evidence type="ECO:0000313" key="1">
    <source>
        <dbReference type="EMBL" id="SVB69410.1"/>
    </source>
</evidence>
<name>A0A382G2F3_9ZZZZ</name>
<dbReference type="Gene3D" id="3.40.50.300">
    <property type="entry name" value="P-loop containing nucleotide triphosphate hydrolases"/>
    <property type="match status" value="1"/>
</dbReference>
<dbReference type="PANTHER" id="PTHR11669">
    <property type="entry name" value="REPLICATION FACTOR C / DNA POLYMERASE III GAMMA-TAU SUBUNIT"/>
    <property type="match status" value="1"/>
</dbReference>
<proteinExistence type="predicted"/>
<dbReference type="EMBL" id="UINC01053189">
    <property type="protein sequence ID" value="SVB69410.1"/>
    <property type="molecule type" value="Genomic_DNA"/>
</dbReference>
<sequence>QAARHRRLAAAGSHPDLVLVEPEGRALLVAEARRVTTEGWRSPVEADRKVIVVDRFDTAEPEAAASLLKTIEEPPATVVFVLLAAEVPDFHATIASRCVRVDLPPLGDDVLAAALAGDGVEPDQAAVLAEAAAGSLVRARLLAEDPAFIVRREAWHSAPDRLDGTGAAVATLVAELLTMLEDSQMPLAVRHERELAAMDEQEEAFGVRGSGRRDLLERQRREIRRLRDDELRFGLATLSRRYRDSAANGGGDSGLDATARITATTGELVRNPNERLLLQALFLDLPRAGG</sequence>
<organism evidence="1">
    <name type="scientific">marine metagenome</name>
    <dbReference type="NCBI Taxonomy" id="408172"/>
    <lineage>
        <taxon>unclassified sequences</taxon>
        <taxon>metagenomes</taxon>
        <taxon>ecological metagenomes</taxon>
    </lineage>
</organism>
<dbReference type="GO" id="GO:0006261">
    <property type="term" value="P:DNA-templated DNA replication"/>
    <property type="evidence" value="ECO:0007669"/>
    <property type="project" value="TreeGrafter"/>
</dbReference>
<dbReference type="Pfam" id="PF13177">
    <property type="entry name" value="DNA_pol3_delta2"/>
    <property type="match status" value="1"/>
</dbReference>
<dbReference type="PANTHER" id="PTHR11669:SF8">
    <property type="entry name" value="DNA POLYMERASE III SUBUNIT DELTA"/>
    <property type="match status" value="1"/>
</dbReference>
<gene>
    <name evidence="1" type="ORF">METZ01_LOCUS222264</name>
</gene>
<evidence type="ECO:0008006" key="2">
    <source>
        <dbReference type="Google" id="ProtNLM"/>
    </source>
</evidence>